<keyword evidence="2" id="KW-1185">Reference proteome</keyword>
<name>A0ACB7SIL5_HYAAI</name>
<reference evidence="1" key="1">
    <citation type="submission" date="2020-05" db="EMBL/GenBank/DDBJ databases">
        <title>Large-scale comparative analyses of tick genomes elucidate their genetic diversity and vector capacities.</title>
        <authorList>
            <person name="Jia N."/>
            <person name="Wang J."/>
            <person name="Shi W."/>
            <person name="Du L."/>
            <person name="Sun Y."/>
            <person name="Zhan W."/>
            <person name="Jiang J."/>
            <person name="Wang Q."/>
            <person name="Zhang B."/>
            <person name="Ji P."/>
            <person name="Sakyi L.B."/>
            <person name="Cui X."/>
            <person name="Yuan T."/>
            <person name="Jiang B."/>
            <person name="Yang W."/>
            <person name="Lam T.T.-Y."/>
            <person name="Chang Q."/>
            <person name="Ding S."/>
            <person name="Wang X."/>
            <person name="Zhu J."/>
            <person name="Ruan X."/>
            <person name="Zhao L."/>
            <person name="Wei J."/>
            <person name="Que T."/>
            <person name="Du C."/>
            <person name="Cheng J."/>
            <person name="Dai P."/>
            <person name="Han X."/>
            <person name="Huang E."/>
            <person name="Gao Y."/>
            <person name="Liu J."/>
            <person name="Shao H."/>
            <person name="Ye R."/>
            <person name="Li L."/>
            <person name="Wei W."/>
            <person name="Wang X."/>
            <person name="Wang C."/>
            <person name="Yang T."/>
            <person name="Huo Q."/>
            <person name="Li W."/>
            <person name="Guo W."/>
            <person name="Chen H."/>
            <person name="Zhou L."/>
            <person name="Ni X."/>
            <person name="Tian J."/>
            <person name="Zhou Y."/>
            <person name="Sheng Y."/>
            <person name="Liu T."/>
            <person name="Pan Y."/>
            <person name="Xia L."/>
            <person name="Li J."/>
            <person name="Zhao F."/>
            <person name="Cao W."/>
        </authorList>
    </citation>
    <scope>NUCLEOTIDE SEQUENCE</scope>
    <source>
        <strain evidence="1">Hyas-2018</strain>
    </source>
</reference>
<comment type="caution">
    <text evidence="1">The sequence shown here is derived from an EMBL/GenBank/DDBJ whole genome shotgun (WGS) entry which is preliminary data.</text>
</comment>
<sequence>MYSKKNTVICIVSFFALCNAANVIGYCAGHSQYNSRGKQRFFYFFAAETYVNFATDVMMLTYIRYPIPVNLYDIPYNRDIPTHHYYLFLASAFQYTFILIFKLVNVILILNSLSNTSQLTFLYVIYQYYVELKTPKAAVEGCARGRDNSSSSAQHVDEELPEQHGCESACSTERLVLESAHCDYTVVVRRSLPDK</sequence>
<gene>
    <name evidence="1" type="ORF">HPB50_025418</name>
</gene>
<dbReference type="EMBL" id="CM023484">
    <property type="protein sequence ID" value="KAH6934553.1"/>
    <property type="molecule type" value="Genomic_DNA"/>
</dbReference>
<dbReference type="Proteomes" id="UP000821845">
    <property type="component" value="Chromosome 4"/>
</dbReference>
<evidence type="ECO:0000313" key="1">
    <source>
        <dbReference type="EMBL" id="KAH6934553.1"/>
    </source>
</evidence>
<proteinExistence type="predicted"/>
<evidence type="ECO:0000313" key="2">
    <source>
        <dbReference type="Proteomes" id="UP000821845"/>
    </source>
</evidence>
<accession>A0ACB7SIL5</accession>
<organism evidence="1 2">
    <name type="scientific">Hyalomma asiaticum</name>
    <name type="common">Tick</name>
    <dbReference type="NCBI Taxonomy" id="266040"/>
    <lineage>
        <taxon>Eukaryota</taxon>
        <taxon>Metazoa</taxon>
        <taxon>Ecdysozoa</taxon>
        <taxon>Arthropoda</taxon>
        <taxon>Chelicerata</taxon>
        <taxon>Arachnida</taxon>
        <taxon>Acari</taxon>
        <taxon>Parasitiformes</taxon>
        <taxon>Ixodida</taxon>
        <taxon>Ixodoidea</taxon>
        <taxon>Ixodidae</taxon>
        <taxon>Hyalomminae</taxon>
        <taxon>Hyalomma</taxon>
    </lineage>
</organism>
<protein>
    <submittedName>
        <fullName evidence="1">Uncharacterized protein</fullName>
    </submittedName>
</protein>